<dbReference type="Pfam" id="PF07993">
    <property type="entry name" value="NAD_binding_4"/>
    <property type="match status" value="1"/>
</dbReference>
<dbReference type="AlphaFoldDB" id="A0A9R1X5A6"/>
<dbReference type="PANTHER" id="PTHR11011:SF99">
    <property type="entry name" value="FATTY ACYL-COA REDUCTASE 3"/>
    <property type="match status" value="1"/>
</dbReference>
<comment type="catalytic activity">
    <reaction evidence="1">
        <text>a long-chain fatty acyl-CoA + 2 NADPH + 2 H(+) = a long-chain primary fatty alcohol + 2 NADP(+) + CoA</text>
        <dbReference type="Rhea" id="RHEA:52716"/>
        <dbReference type="ChEBI" id="CHEBI:15378"/>
        <dbReference type="ChEBI" id="CHEBI:57287"/>
        <dbReference type="ChEBI" id="CHEBI:57783"/>
        <dbReference type="ChEBI" id="CHEBI:58349"/>
        <dbReference type="ChEBI" id="CHEBI:77396"/>
        <dbReference type="ChEBI" id="CHEBI:83139"/>
        <dbReference type="EC" id="1.2.1.84"/>
    </reaction>
</comment>
<evidence type="ECO:0000256" key="1">
    <source>
        <dbReference type="RuleBase" id="RU363097"/>
    </source>
</evidence>
<dbReference type="PANTHER" id="PTHR11011">
    <property type="entry name" value="MALE STERILITY PROTEIN 2-RELATED"/>
    <property type="match status" value="1"/>
</dbReference>
<keyword evidence="1" id="KW-0444">Lipid biosynthesis</keyword>
<dbReference type="InterPro" id="IPR013120">
    <property type="entry name" value="FAR_NAD-bd"/>
</dbReference>
<dbReference type="Gene3D" id="3.40.50.720">
    <property type="entry name" value="NAD(P)-binding Rossmann-like Domain"/>
    <property type="match status" value="1"/>
</dbReference>
<dbReference type="EMBL" id="NBSK02000006">
    <property type="protein sequence ID" value="KAJ0199806.1"/>
    <property type="molecule type" value="Genomic_DNA"/>
</dbReference>
<comment type="similarity">
    <text evidence="1">Belongs to the fatty acyl-CoA reductase family.</text>
</comment>
<comment type="caution">
    <text evidence="3">The sequence shown here is derived from an EMBL/GenBank/DDBJ whole genome shotgun (WGS) entry which is preliminary data.</text>
</comment>
<evidence type="ECO:0000313" key="4">
    <source>
        <dbReference type="Proteomes" id="UP000235145"/>
    </source>
</evidence>
<dbReference type="InterPro" id="IPR036291">
    <property type="entry name" value="NAD(P)-bd_dom_sf"/>
</dbReference>
<dbReference type="Proteomes" id="UP000235145">
    <property type="component" value="Unassembled WGS sequence"/>
</dbReference>
<keyword evidence="1" id="KW-0443">Lipid metabolism</keyword>
<keyword evidence="4" id="KW-1185">Reference proteome</keyword>
<keyword evidence="1" id="KW-0521">NADP</keyword>
<gene>
    <name evidence="3" type="ORF">LSAT_V11C600314090</name>
</gene>
<evidence type="ECO:0000259" key="2">
    <source>
        <dbReference type="Pfam" id="PF07993"/>
    </source>
</evidence>
<protein>
    <recommendedName>
        <fullName evidence="1">Fatty acyl-CoA reductase</fullName>
        <ecNumber evidence="1">1.2.1.84</ecNumber>
    </recommendedName>
</protein>
<evidence type="ECO:0000313" key="3">
    <source>
        <dbReference type="EMBL" id="KAJ0199806.1"/>
    </source>
</evidence>
<name>A0A9R1X5A6_LACSA</name>
<dbReference type="GO" id="GO:0006629">
    <property type="term" value="P:lipid metabolic process"/>
    <property type="evidence" value="ECO:0007669"/>
    <property type="project" value="UniProtKB-KW"/>
</dbReference>
<organism evidence="3 4">
    <name type="scientific">Lactuca sativa</name>
    <name type="common">Garden lettuce</name>
    <dbReference type="NCBI Taxonomy" id="4236"/>
    <lineage>
        <taxon>Eukaryota</taxon>
        <taxon>Viridiplantae</taxon>
        <taxon>Streptophyta</taxon>
        <taxon>Embryophyta</taxon>
        <taxon>Tracheophyta</taxon>
        <taxon>Spermatophyta</taxon>
        <taxon>Magnoliopsida</taxon>
        <taxon>eudicotyledons</taxon>
        <taxon>Gunneridae</taxon>
        <taxon>Pentapetalae</taxon>
        <taxon>asterids</taxon>
        <taxon>campanulids</taxon>
        <taxon>Asterales</taxon>
        <taxon>Asteraceae</taxon>
        <taxon>Cichorioideae</taxon>
        <taxon>Cichorieae</taxon>
        <taxon>Lactucinae</taxon>
        <taxon>Lactuca</taxon>
    </lineage>
</organism>
<keyword evidence="1" id="KW-0560">Oxidoreductase</keyword>
<dbReference type="InterPro" id="IPR026055">
    <property type="entry name" value="FAR"/>
</dbReference>
<proteinExistence type="inferred from homology"/>
<dbReference type="GO" id="GO:0102965">
    <property type="term" value="F:alcohol-forming long-chain fatty acyl-CoA reductase activity"/>
    <property type="evidence" value="ECO:0007669"/>
    <property type="project" value="UniProtKB-EC"/>
</dbReference>
<comment type="function">
    <text evidence="1">Catalyzes the reduction of fatty acyl-CoA to fatty alcohols.</text>
</comment>
<dbReference type="GO" id="GO:0080019">
    <property type="term" value="F:alcohol-forming very long-chain fatty acyl-CoA reductase activity"/>
    <property type="evidence" value="ECO:0007669"/>
    <property type="project" value="InterPro"/>
</dbReference>
<accession>A0A9R1X5A6</accession>
<dbReference type="EC" id="1.2.1.84" evidence="1"/>
<dbReference type="SUPFAM" id="SSF51735">
    <property type="entry name" value="NAD(P)-binding Rossmann-fold domains"/>
    <property type="match status" value="1"/>
</dbReference>
<sequence>MGPAKLHGWPNVYVFTKAMGEMLLIKRLRQDVSLVILRPTIIASTYKEPFPGWIEGVKTMDSFIAAYGKGRTSCFLAHPDKVLDIPNAYLPNLTRKLLHLSTTNFICPPLLVRQDLNFQPLKKRGIFSNTNIARPIAIWYIIYYDIL</sequence>
<feature type="domain" description="Thioester reductase (TE)" evidence="2">
    <location>
        <begin position="3"/>
        <end position="85"/>
    </location>
</feature>
<reference evidence="3 4" key="1">
    <citation type="journal article" date="2017" name="Nat. Commun.">
        <title>Genome assembly with in vitro proximity ligation data and whole-genome triplication in lettuce.</title>
        <authorList>
            <person name="Reyes-Chin-Wo S."/>
            <person name="Wang Z."/>
            <person name="Yang X."/>
            <person name="Kozik A."/>
            <person name="Arikit S."/>
            <person name="Song C."/>
            <person name="Xia L."/>
            <person name="Froenicke L."/>
            <person name="Lavelle D.O."/>
            <person name="Truco M.J."/>
            <person name="Xia R."/>
            <person name="Zhu S."/>
            <person name="Xu C."/>
            <person name="Xu H."/>
            <person name="Xu X."/>
            <person name="Cox K."/>
            <person name="Korf I."/>
            <person name="Meyers B.C."/>
            <person name="Michelmore R.W."/>
        </authorList>
    </citation>
    <scope>NUCLEOTIDE SEQUENCE [LARGE SCALE GENOMIC DNA]</scope>
    <source>
        <strain evidence="4">cv. Salinas</strain>
        <tissue evidence="3">Seedlings</tissue>
    </source>
</reference>